<accession>A0A3M8FB17</accession>
<protein>
    <submittedName>
        <fullName evidence="1">DUF742 domain-containing protein</fullName>
    </submittedName>
</protein>
<dbReference type="Proteomes" id="UP000028058">
    <property type="component" value="Unassembled WGS sequence"/>
</dbReference>
<dbReference type="OrthoDB" id="4244884at2"/>
<gene>
    <name evidence="1" type="ORF">SFRA_006825</name>
</gene>
<evidence type="ECO:0000313" key="1">
    <source>
        <dbReference type="EMBL" id="RKM98204.1"/>
    </source>
</evidence>
<keyword evidence="2" id="KW-1185">Reference proteome</keyword>
<dbReference type="EMBL" id="JNAD02000002">
    <property type="protein sequence ID" value="RKM98204.1"/>
    <property type="molecule type" value="Genomic_DNA"/>
</dbReference>
<dbReference type="PANTHER" id="PTHR36221">
    <property type="entry name" value="DUF742 DOMAIN-CONTAINING PROTEIN"/>
    <property type="match status" value="1"/>
</dbReference>
<dbReference type="Pfam" id="PF05331">
    <property type="entry name" value="DUF742"/>
    <property type="match status" value="1"/>
</dbReference>
<proteinExistence type="predicted"/>
<organism evidence="1 2">
    <name type="scientific">Streptomyces xinghaiensis</name>
    <dbReference type="NCBI Taxonomy" id="1038928"/>
    <lineage>
        <taxon>Bacteria</taxon>
        <taxon>Bacillati</taxon>
        <taxon>Actinomycetota</taxon>
        <taxon>Actinomycetes</taxon>
        <taxon>Kitasatosporales</taxon>
        <taxon>Streptomycetaceae</taxon>
        <taxon>Streptomyces</taxon>
    </lineage>
</organism>
<comment type="caution">
    <text evidence="1">The sequence shown here is derived from an EMBL/GenBank/DDBJ whole genome shotgun (WGS) entry which is preliminary data.</text>
</comment>
<sequence length="126" mass="13730">MSHWTDGLEPDDADESLVRPYTITRGRTVPERDDLTLITMVVTRDPDQPSARGLEPEHRAILEQCRVPAAVAEIAATLDLPVSVTKILIGDLIAQDRVTARPPMPAAQAGLNTTLLQAVRDGLEQL</sequence>
<name>A0A3M8FB17_9ACTN</name>
<reference evidence="1 2" key="1">
    <citation type="journal article" date="2014" name="Genome Announc.">
        <title>Draft Genome Sequence of Streptomyces fradiae ATCC 19609, a Strain Highly Sensitive to Antibiotics.</title>
        <authorList>
            <person name="Bekker O.B."/>
            <person name="Klimina K.M."/>
            <person name="Vatlin A.A."/>
            <person name="Zakharevich N.V."/>
            <person name="Kasianov A.S."/>
            <person name="Danilenko V.N."/>
        </authorList>
    </citation>
    <scope>NUCLEOTIDE SEQUENCE [LARGE SCALE GENOMIC DNA]</scope>
    <source>
        <strain evidence="1 2">ATCC 19609</strain>
    </source>
</reference>
<dbReference type="InterPro" id="IPR007995">
    <property type="entry name" value="DUF742"/>
</dbReference>
<evidence type="ECO:0000313" key="2">
    <source>
        <dbReference type="Proteomes" id="UP000028058"/>
    </source>
</evidence>
<dbReference type="PANTHER" id="PTHR36221:SF1">
    <property type="entry name" value="DUF742 DOMAIN-CONTAINING PROTEIN"/>
    <property type="match status" value="1"/>
</dbReference>
<dbReference type="AlphaFoldDB" id="A0A3M8FB17"/>
<dbReference type="RefSeq" id="WP_043473080.1">
    <property type="nucleotide sequence ID" value="NZ_CP134822.1"/>
</dbReference>